<dbReference type="InterPro" id="IPR004089">
    <property type="entry name" value="MCPsignal_dom"/>
</dbReference>
<dbReference type="PROSITE" id="PS50111">
    <property type="entry name" value="CHEMOTAXIS_TRANSDUC_2"/>
    <property type="match status" value="1"/>
</dbReference>
<reference evidence="4 5" key="1">
    <citation type="submission" date="2018-06" db="EMBL/GenBank/DDBJ databases">
        <title>Genomic Encyclopedia of Type Strains, Phase III (KMG-III): the genomes of soil and plant-associated and newly described type strains.</title>
        <authorList>
            <person name="Whitman W."/>
        </authorList>
    </citation>
    <scope>NUCLEOTIDE SEQUENCE [LARGE SCALE GENOMIC DNA]</scope>
    <source>
        <strain evidence="4 5">CECT 7646</strain>
    </source>
</reference>
<dbReference type="PRINTS" id="PR00260">
    <property type="entry name" value="CHEMTRNSDUCR"/>
</dbReference>
<dbReference type="GO" id="GO:0006935">
    <property type="term" value="P:chemotaxis"/>
    <property type="evidence" value="ECO:0007669"/>
    <property type="project" value="InterPro"/>
</dbReference>
<dbReference type="InterPro" id="IPR013656">
    <property type="entry name" value="PAS_4"/>
</dbReference>
<feature type="domain" description="Methyl-accepting transducer" evidence="2">
    <location>
        <begin position="211"/>
        <end position="316"/>
    </location>
</feature>
<dbReference type="InterPro" id="IPR001610">
    <property type="entry name" value="PAC"/>
</dbReference>
<protein>
    <submittedName>
        <fullName evidence="4">PAS domain S-box-containing protein</fullName>
    </submittedName>
</protein>
<gene>
    <name evidence="4" type="ORF">DFQ15_11484</name>
</gene>
<dbReference type="PROSITE" id="PS50113">
    <property type="entry name" value="PAC"/>
    <property type="match status" value="1"/>
</dbReference>
<evidence type="ECO:0000256" key="1">
    <source>
        <dbReference type="PROSITE-ProRule" id="PRU00284"/>
    </source>
</evidence>
<dbReference type="Proteomes" id="UP000247540">
    <property type="component" value="Unassembled WGS sequence"/>
</dbReference>
<dbReference type="SUPFAM" id="SSF55785">
    <property type="entry name" value="PYP-like sensor domain (PAS domain)"/>
    <property type="match status" value="1"/>
</dbReference>
<dbReference type="AlphaFoldDB" id="A0A318SSK1"/>
<comment type="caution">
    <text evidence="4">The sequence shown here is derived from an EMBL/GenBank/DDBJ whole genome shotgun (WGS) entry which is preliminary data.</text>
</comment>
<keyword evidence="1" id="KW-0807">Transducer</keyword>
<dbReference type="CDD" id="cd00130">
    <property type="entry name" value="PAS"/>
    <property type="match status" value="1"/>
</dbReference>
<dbReference type="Pfam" id="PF08448">
    <property type="entry name" value="PAS_4"/>
    <property type="match status" value="1"/>
</dbReference>
<dbReference type="Gene3D" id="3.30.450.20">
    <property type="entry name" value="PAS domain"/>
    <property type="match status" value="1"/>
</dbReference>
<evidence type="ECO:0000259" key="3">
    <source>
        <dbReference type="PROSITE" id="PS50113"/>
    </source>
</evidence>
<dbReference type="GO" id="GO:0016020">
    <property type="term" value="C:membrane"/>
    <property type="evidence" value="ECO:0007669"/>
    <property type="project" value="InterPro"/>
</dbReference>
<feature type="domain" description="PAC" evidence="3">
    <location>
        <begin position="106"/>
        <end position="159"/>
    </location>
</feature>
<evidence type="ECO:0000313" key="4">
    <source>
        <dbReference type="EMBL" id="PYE76299.1"/>
    </source>
</evidence>
<dbReference type="InterPro" id="IPR004090">
    <property type="entry name" value="Chemotax_Me-accpt_rcpt"/>
</dbReference>
<dbReference type="InterPro" id="IPR035965">
    <property type="entry name" value="PAS-like_dom_sf"/>
</dbReference>
<name>A0A318SSK1_9BURK</name>
<evidence type="ECO:0000313" key="5">
    <source>
        <dbReference type="Proteomes" id="UP000247540"/>
    </source>
</evidence>
<organism evidence="4 5">
    <name type="scientific">Xylophilus ampelinus</name>
    <dbReference type="NCBI Taxonomy" id="54067"/>
    <lineage>
        <taxon>Bacteria</taxon>
        <taxon>Pseudomonadati</taxon>
        <taxon>Pseudomonadota</taxon>
        <taxon>Betaproteobacteria</taxon>
        <taxon>Burkholderiales</taxon>
        <taxon>Xylophilus</taxon>
    </lineage>
</organism>
<evidence type="ECO:0000259" key="2">
    <source>
        <dbReference type="PROSITE" id="PS50111"/>
    </source>
</evidence>
<dbReference type="NCBIfam" id="TIGR00229">
    <property type="entry name" value="sensory_box"/>
    <property type="match status" value="1"/>
</dbReference>
<dbReference type="SMART" id="SM00086">
    <property type="entry name" value="PAC"/>
    <property type="match status" value="1"/>
</dbReference>
<proteinExistence type="predicted"/>
<keyword evidence="5" id="KW-1185">Reference proteome</keyword>
<dbReference type="GO" id="GO:0004888">
    <property type="term" value="F:transmembrane signaling receptor activity"/>
    <property type="evidence" value="ECO:0007669"/>
    <property type="project" value="InterPro"/>
</dbReference>
<accession>A0A318SSK1</accession>
<sequence>MAAATCPLSRKPAVIPARLLSTLSRLSALRRLPGAYRQLETLYQHQAILAFDADGRVVETDATLQQRLRLGPAQLNGRLYRTLLDPQDTAGADPDTLWWAILRGEASVDCLYFTTADGSRAWFQAQYSPVVDAGGRVRRVVAYAADITDRVHAARARQQEFRALQRLMPATAPAAVPSLSVPADMPPGSVAAGTPGATVAQAAHALSEPLSARRVLDAAGLMDGIVLQTEQLARHAAMQVVRQNDVCGGSLSRLAGEAHSLALRSAEAGREIKQLIGAPVGHTGGGEAHQREADRLVQRTQASARRASTMIDAIAQPEPCKPLERTPRP</sequence>
<dbReference type="EMBL" id="QJTC01000014">
    <property type="protein sequence ID" value="PYE76299.1"/>
    <property type="molecule type" value="Genomic_DNA"/>
</dbReference>
<dbReference type="InterPro" id="IPR000014">
    <property type="entry name" value="PAS"/>
</dbReference>
<dbReference type="GO" id="GO:0007165">
    <property type="term" value="P:signal transduction"/>
    <property type="evidence" value="ECO:0007669"/>
    <property type="project" value="UniProtKB-KW"/>
</dbReference>
<dbReference type="InterPro" id="IPR000700">
    <property type="entry name" value="PAS-assoc_C"/>
</dbReference>